<dbReference type="Pfam" id="PF02953">
    <property type="entry name" value="zf-Tim10_DDP"/>
    <property type="match status" value="1"/>
</dbReference>
<evidence type="ECO:0000256" key="1">
    <source>
        <dbReference type="SAM" id="MobiDB-lite"/>
    </source>
</evidence>
<evidence type="ECO:0000313" key="3">
    <source>
        <dbReference type="EMBL" id="TNV75841.1"/>
    </source>
</evidence>
<feature type="region of interest" description="Disordered" evidence="1">
    <location>
        <begin position="130"/>
        <end position="160"/>
    </location>
</feature>
<proteinExistence type="predicted"/>
<dbReference type="Gene3D" id="1.10.287.810">
    <property type="entry name" value="Mitochondrial import inner membrane translocase subunit tim13 like domains"/>
    <property type="match status" value="1"/>
</dbReference>
<organism evidence="3 4">
    <name type="scientific">Halteria grandinella</name>
    <dbReference type="NCBI Taxonomy" id="5974"/>
    <lineage>
        <taxon>Eukaryota</taxon>
        <taxon>Sar</taxon>
        <taxon>Alveolata</taxon>
        <taxon>Ciliophora</taxon>
        <taxon>Intramacronucleata</taxon>
        <taxon>Spirotrichea</taxon>
        <taxon>Stichotrichia</taxon>
        <taxon>Sporadotrichida</taxon>
        <taxon>Halteriidae</taxon>
        <taxon>Halteria</taxon>
    </lineage>
</organism>
<keyword evidence="4" id="KW-1185">Reference proteome</keyword>
<evidence type="ECO:0000259" key="2">
    <source>
        <dbReference type="Pfam" id="PF02953"/>
    </source>
</evidence>
<name>A0A8J8NIK6_HALGN</name>
<comment type="caution">
    <text evidence="3">The sequence shown here is derived from an EMBL/GenBank/DDBJ whole genome shotgun (WGS) entry which is preliminary data.</text>
</comment>
<feature type="compositionally biased region" description="Low complexity" evidence="1">
    <location>
        <begin position="1"/>
        <end position="25"/>
    </location>
</feature>
<protein>
    <recommendedName>
        <fullName evidence="2">Tim10-like domain-containing protein</fullName>
    </recommendedName>
</protein>
<evidence type="ECO:0000313" key="4">
    <source>
        <dbReference type="Proteomes" id="UP000785679"/>
    </source>
</evidence>
<dbReference type="EMBL" id="RRYP01014713">
    <property type="protein sequence ID" value="TNV75841.1"/>
    <property type="molecule type" value="Genomic_DNA"/>
</dbReference>
<dbReference type="Proteomes" id="UP000785679">
    <property type="component" value="Unassembled WGS sequence"/>
</dbReference>
<dbReference type="InterPro" id="IPR035427">
    <property type="entry name" value="Tim10-like_dom_sf"/>
</dbReference>
<accession>A0A8J8NIK6</accession>
<dbReference type="InterPro" id="IPR004217">
    <property type="entry name" value="Tim10-like"/>
</dbReference>
<dbReference type="AlphaFoldDB" id="A0A8J8NIK6"/>
<sequence>MLRSNSRSSLPTTRSTPRPSLAPRTASASFPRLRIRELSQSSRLYPMNSYDQYRMKSDTVGYLAEVLQENCFDLCINKSADLPFLSVGEGLCFRNCITKFSVFYPTLQANLASADFRHYEQQLISEGAKKDQRIKAATTDPWEKESSKLFASLGQKPQAI</sequence>
<dbReference type="SUPFAM" id="SSF144122">
    <property type="entry name" value="Tim10-like"/>
    <property type="match status" value="1"/>
</dbReference>
<gene>
    <name evidence="3" type="ORF">FGO68_gene12114</name>
</gene>
<reference evidence="3" key="1">
    <citation type="submission" date="2019-06" db="EMBL/GenBank/DDBJ databases">
        <authorList>
            <person name="Zheng W."/>
        </authorList>
    </citation>
    <scope>NUCLEOTIDE SEQUENCE</scope>
    <source>
        <strain evidence="3">QDHG01</strain>
    </source>
</reference>
<feature type="domain" description="Tim10-like" evidence="2">
    <location>
        <begin position="66"/>
        <end position="100"/>
    </location>
</feature>
<feature type="region of interest" description="Disordered" evidence="1">
    <location>
        <begin position="1"/>
        <end position="27"/>
    </location>
</feature>